<dbReference type="EMBL" id="JAME01000043">
    <property type="protein sequence ID" value="ETX27017.1"/>
    <property type="molecule type" value="Genomic_DNA"/>
</dbReference>
<dbReference type="PANTHER" id="PTHR43279">
    <property type="entry name" value="CATECHOL-2,3-DIOXYGENASE"/>
    <property type="match status" value="1"/>
</dbReference>
<organism evidence="2 3">
    <name type="scientific">Roseivivax isoporae LMG 25204</name>
    <dbReference type="NCBI Taxonomy" id="1449351"/>
    <lineage>
        <taxon>Bacteria</taxon>
        <taxon>Pseudomonadati</taxon>
        <taxon>Pseudomonadota</taxon>
        <taxon>Alphaproteobacteria</taxon>
        <taxon>Rhodobacterales</taxon>
        <taxon>Roseobacteraceae</taxon>
        <taxon>Roseivivax</taxon>
    </lineage>
</organism>
<keyword evidence="3" id="KW-1185">Reference proteome</keyword>
<dbReference type="InterPro" id="IPR037523">
    <property type="entry name" value="VOC_core"/>
</dbReference>
<evidence type="ECO:0000259" key="1">
    <source>
        <dbReference type="PROSITE" id="PS51819"/>
    </source>
</evidence>
<accession>X7F2B9</accession>
<dbReference type="AlphaFoldDB" id="X7F2B9"/>
<dbReference type="InterPro" id="IPR004360">
    <property type="entry name" value="Glyas_Fos-R_dOase_dom"/>
</dbReference>
<dbReference type="SUPFAM" id="SSF54593">
    <property type="entry name" value="Glyoxalase/Bleomycin resistance protein/Dihydroxybiphenyl dioxygenase"/>
    <property type="match status" value="1"/>
</dbReference>
<dbReference type="PROSITE" id="PS51819">
    <property type="entry name" value="VOC"/>
    <property type="match status" value="1"/>
</dbReference>
<dbReference type="Gene3D" id="3.10.180.10">
    <property type="entry name" value="2,3-Dihydroxybiphenyl 1,2-Dioxygenase, domain 1"/>
    <property type="match status" value="1"/>
</dbReference>
<sequence>MDSMQKPCIGHTHLKVADLERAIAFWRDVMGMDLVQRYGTQAAFMSWGGYHHHIGLNTWHSAGGRPPAKHHTGLFHVALLYPTRQTLAAAAKRVLDAGVDIYGHADHGVSLALYFDDPDGNGVEIYWDKPRDDWPWQDDGSLKMRNDNFDVAAFLAEAS</sequence>
<dbReference type="Proteomes" id="UP000023430">
    <property type="component" value="Unassembled WGS sequence"/>
</dbReference>
<evidence type="ECO:0000313" key="3">
    <source>
        <dbReference type="Proteomes" id="UP000023430"/>
    </source>
</evidence>
<dbReference type="InterPro" id="IPR029068">
    <property type="entry name" value="Glyas_Bleomycin-R_OHBP_Dase"/>
</dbReference>
<dbReference type="eggNOG" id="COG2514">
    <property type="taxonomic scope" value="Bacteria"/>
</dbReference>
<gene>
    <name evidence="2" type="ORF">RISW2_16855</name>
</gene>
<dbReference type="STRING" id="1449351.RISW2_16855"/>
<reference evidence="2 3" key="1">
    <citation type="submission" date="2014-01" db="EMBL/GenBank/DDBJ databases">
        <title>Roseivivax isoporae LMG 25204 Genome Sequencing.</title>
        <authorList>
            <person name="Lai Q."/>
            <person name="Li G."/>
            <person name="Shao Z."/>
        </authorList>
    </citation>
    <scope>NUCLEOTIDE SEQUENCE [LARGE SCALE GENOMIC DNA]</scope>
    <source>
        <strain evidence="2 3">LMG 25204</strain>
    </source>
</reference>
<name>X7F2B9_9RHOB</name>
<dbReference type="OrthoDB" id="9792626at2"/>
<dbReference type="RefSeq" id="WP_043774311.1">
    <property type="nucleotide sequence ID" value="NZ_JAME01000043.1"/>
</dbReference>
<proteinExistence type="predicted"/>
<protein>
    <submittedName>
        <fullName evidence="2">Glyoxalase</fullName>
    </submittedName>
</protein>
<evidence type="ECO:0000313" key="2">
    <source>
        <dbReference type="EMBL" id="ETX27017.1"/>
    </source>
</evidence>
<dbReference type="Pfam" id="PF00903">
    <property type="entry name" value="Glyoxalase"/>
    <property type="match status" value="1"/>
</dbReference>
<feature type="domain" description="VOC" evidence="1">
    <location>
        <begin position="8"/>
        <end position="128"/>
    </location>
</feature>
<dbReference type="PANTHER" id="PTHR43279:SF1">
    <property type="entry name" value="CATECHOL-2,3-DIOXYGENASE"/>
    <property type="match status" value="1"/>
</dbReference>
<comment type="caution">
    <text evidence="2">The sequence shown here is derived from an EMBL/GenBank/DDBJ whole genome shotgun (WGS) entry which is preliminary data.</text>
</comment>